<evidence type="ECO:0000256" key="7">
    <source>
        <dbReference type="ARBA" id="ARBA00047899"/>
    </source>
</evidence>
<reference evidence="12 13" key="1">
    <citation type="journal article" date="2010" name="BMC Genomics">
        <title>Genome analysis and comparative genomics of a Giardia intestinalis assemblage E isolate.</title>
        <authorList>
            <person name="Jerlstrom-Hultqvist J."/>
            <person name="Franzen O."/>
            <person name="Ankarklev J."/>
            <person name="Xu F."/>
            <person name="Nohynkova E."/>
            <person name="Andersson J.O."/>
            <person name="Svard S.G."/>
            <person name="Andersson B."/>
        </authorList>
    </citation>
    <scope>NUCLEOTIDE SEQUENCE [LARGE SCALE GENOMIC DNA]</scope>
    <source>
        <strain evidence="12 13">P15</strain>
    </source>
</reference>
<proteinExistence type="inferred from homology"/>
<dbReference type="PROSITE" id="PS00107">
    <property type="entry name" value="PROTEIN_KINASE_ATP"/>
    <property type="match status" value="1"/>
</dbReference>
<comment type="caution">
    <text evidence="12">The sequence shown here is derived from an EMBL/GenBank/DDBJ whole genome shotgun (WGS) entry which is preliminary data.</text>
</comment>
<comment type="catalytic activity">
    <reaction evidence="7">
        <text>L-threonyl-[protein] + ATP = O-phospho-L-threonyl-[protein] + ADP + H(+)</text>
        <dbReference type="Rhea" id="RHEA:46608"/>
        <dbReference type="Rhea" id="RHEA-COMP:11060"/>
        <dbReference type="Rhea" id="RHEA-COMP:11605"/>
        <dbReference type="ChEBI" id="CHEBI:15378"/>
        <dbReference type="ChEBI" id="CHEBI:30013"/>
        <dbReference type="ChEBI" id="CHEBI:30616"/>
        <dbReference type="ChEBI" id="CHEBI:61977"/>
        <dbReference type="ChEBI" id="CHEBI:456216"/>
        <dbReference type="EC" id="2.7.11.1"/>
    </reaction>
</comment>
<protein>
    <recommendedName>
        <fullName evidence="1">non-specific serine/threonine protein kinase</fullName>
        <ecNumber evidence="1">2.7.11.1</ecNumber>
    </recommendedName>
</protein>
<name>E1EVR7_GIAIA</name>
<organism evidence="12 13">
    <name type="scientific">Giardia intestinalis (strain P15)</name>
    <name type="common">Giardia lamblia</name>
    <dbReference type="NCBI Taxonomy" id="658858"/>
    <lineage>
        <taxon>Eukaryota</taxon>
        <taxon>Metamonada</taxon>
        <taxon>Diplomonadida</taxon>
        <taxon>Hexamitidae</taxon>
        <taxon>Giardiinae</taxon>
        <taxon>Giardia</taxon>
    </lineage>
</organism>
<accession>E1EVR7</accession>
<sequence>MYIKGRILGRGAYGIAWLAKDVKTGASVVIKELTLAQLPATERERALREANLLSQLLHPNIVSYKQSFLENGALNIVTEYANKGDLQSFMRSASAPLEEPFITYIATKILEALIYLHSHNVIHRDVKPANIFLAKTTVESSREGKYPFRVMLGDFGIAKVLGESSLATTLVGTPYYLSPELISKHLYSTKSDIWSLGVTLYELAVQKRPFTGRTIVSVAMQIVEGKYDPLPEKFSKPFCNAIYSMLEKEENQRPSAAEALAMFDVLINTRKPANGKIGQSGVFLTPIVLNTGYARVLQVELAHRYKQLYQKAQTVIGRELLDKSLRSIIKMVLANPSVECIHAAVAQHFSPDSTSASNITDLIVCIMHSWLNTGSVTVK</sequence>
<dbReference type="PANTHER" id="PTHR44899:SF3">
    <property type="entry name" value="SERINE_THREONINE-PROTEIN KINASE NEK1"/>
    <property type="match status" value="1"/>
</dbReference>
<feature type="binding site" evidence="9">
    <location>
        <position position="31"/>
    </location>
    <ligand>
        <name>ATP</name>
        <dbReference type="ChEBI" id="CHEBI:30616"/>
    </ligand>
</feature>
<dbReference type="AlphaFoldDB" id="E1EVR7"/>
<evidence type="ECO:0000259" key="11">
    <source>
        <dbReference type="PROSITE" id="PS50011"/>
    </source>
</evidence>
<dbReference type="STRING" id="658858.E1EVR7"/>
<comment type="catalytic activity">
    <reaction evidence="8">
        <text>L-seryl-[protein] + ATP = O-phospho-L-seryl-[protein] + ADP + H(+)</text>
        <dbReference type="Rhea" id="RHEA:17989"/>
        <dbReference type="Rhea" id="RHEA-COMP:9863"/>
        <dbReference type="Rhea" id="RHEA-COMP:11604"/>
        <dbReference type="ChEBI" id="CHEBI:15378"/>
        <dbReference type="ChEBI" id="CHEBI:29999"/>
        <dbReference type="ChEBI" id="CHEBI:30616"/>
        <dbReference type="ChEBI" id="CHEBI:83421"/>
        <dbReference type="ChEBI" id="CHEBI:456216"/>
        <dbReference type="EC" id="2.7.11.1"/>
    </reaction>
</comment>
<dbReference type="VEuPathDB" id="GiardiaDB:GLP15_3141"/>
<dbReference type="Gene3D" id="1.10.510.10">
    <property type="entry name" value="Transferase(Phosphotransferase) domain 1"/>
    <property type="match status" value="1"/>
</dbReference>
<dbReference type="SUPFAM" id="SSF56112">
    <property type="entry name" value="Protein kinase-like (PK-like)"/>
    <property type="match status" value="1"/>
</dbReference>
<evidence type="ECO:0000256" key="5">
    <source>
        <dbReference type="ARBA" id="ARBA00022777"/>
    </source>
</evidence>
<feature type="domain" description="Protein kinase" evidence="11">
    <location>
        <begin position="2"/>
        <end position="267"/>
    </location>
</feature>
<dbReference type="InterPro" id="IPR017441">
    <property type="entry name" value="Protein_kinase_ATP_BS"/>
</dbReference>
<comment type="similarity">
    <text evidence="10">Belongs to the protein kinase superfamily.</text>
</comment>
<dbReference type="InterPro" id="IPR008271">
    <property type="entry name" value="Ser/Thr_kinase_AS"/>
</dbReference>
<evidence type="ECO:0000256" key="9">
    <source>
        <dbReference type="PROSITE-ProRule" id="PRU10141"/>
    </source>
</evidence>
<evidence type="ECO:0000256" key="6">
    <source>
        <dbReference type="ARBA" id="ARBA00022840"/>
    </source>
</evidence>
<dbReference type="EMBL" id="ACVC01000010">
    <property type="protein sequence ID" value="EFO65702.1"/>
    <property type="molecule type" value="Genomic_DNA"/>
</dbReference>
<keyword evidence="5 12" id="KW-0418">Kinase</keyword>
<keyword evidence="6 9" id="KW-0067">ATP-binding</keyword>
<dbReference type="SMART" id="SM00220">
    <property type="entry name" value="S_TKc"/>
    <property type="match status" value="1"/>
</dbReference>
<evidence type="ECO:0000313" key="13">
    <source>
        <dbReference type="Proteomes" id="UP000008974"/>
    </source>
</evidence>
<evidence type="ECO:0000256" key="4">
    <source>
        <dbReference type="ARBA" id="ARBA00022741"/>
    </source>
</evidence>
<dbReference type="Gene3D" id="3.30.200.20">
    <property type="entry name" value="Phosphorylase Kinase, domain 1"/>
    <property type="match status" value="1"/>
</dbReference>
<dbReference type="PANTHER" id="PTHR44899">
    <property type="entry name" value="CAMK FAMILY PROTEIN KINASE"/>
    <property type="match status" value="1"/>
</dbReference>
<dbReference type="OMA" id="YACTVAT"/>
<dbReference type="Pfam" id="PF00069">
    <property type="entry name" value="Pkinase"/>
    <property type="match status" value="1"/>
</dbReference>
<dbReference type="InterPro" id="IPR000719">
    <property type="entry name" value="Prot_kinase_dom"/>
</dbReference>
<evidence type="ECO:0000256" key="3">
    <source>
        <dbReference type="ARBA" id="ARBA00022679"/>
    </source>
</evidence>
<dbReference type="InterPro" id="IPR011009">
    <property type="entry name" value="Kinase-like_dom_sf"/>
</dbReference>
<dbReference type="GO" id="GO:0004674">
    <property type="term" value="F:protein serine/threonine kinase activity"/>
    <property type="evidence" value="ECO:0007669"/>
    <property type="project" value="UniProtKB-KW"/>
</dbReference>
<keyword evidence="4 9" id="KW-0547">Nucleotide-binding</keyword>
<dbReference type="GO" id="GO:0005524">
    <property type="term" value="F:ATP binding"/>
    <property type="evidence" value="ECO:0007669"/>
    <property type="project" value="UniProtKB-UniRule"/>
</dbReference>
<dbReference type="Proteomes" id="UP000008974">
    <property type="component" value="Unassembled WGS sequence"/>
</dbReference>
<evidence type="ECO:0000313" key="12">
    <source>
        <dbReference type="EMBL" id="EFO65702.1"/>
    </source>
</evidence>
<evidence type="ECO:0000256" key="10">
    <source>
        <dbReference type="RuleBase" id="RU000304"/>
    </source>
</evidence>
<dbReference type="EC" id="2.7.11.1" evidence="1"/>
<evidence type="ECO:0000256" key="8">
    <source>
        <dbReference type="ARBA" id="ARBA00048679"/>
    </source>
</evidence>
<keyword evidence="3" id="KW-0808">Transferase</keyword>
<dbReference type="InterPro" id="IPR051131">
    <property type="entry name" value="NEK_Ser/Thr_kinase_NIMA"/>
</dbReference>
<evidence type="ECO:0000256" key="1">
    <source>
        <dbReference type="ARBA" id="ARBA00012513"/>
    </source>
</evidence>
<dbReference type="PROSITE" id="PS00108">
    <property type="entry name" value="PROTEIN_KINASE_ST"/>
    <property type="match status" value="1"/>
</dbReference>
<evidence type="ECO:0000256" key="2">
    <source>
        <dbReference type="ARBA" id="ARBA00022527"/>
    </source>
</evidence>
<dbReference type="OrthoDB" id="248923at2759"/>
<gene>
    <name evidence="12" type="ORF">GLP15_3141</name>
</gene>
<dbReference type="PROSITE" id="PS50011">
    <property type="entry name" value="PROTEIN_KINASE_DOM"/>
    <property type="match status" value="1"/>
</dbReference>
<keyword evidence="2 10" id="KW-0723">Serine/threonine-protein kinase</keyword>